<gene>
    <name evidence="1" type="ORF">J3U88_01635</name>
</gene>
<dbReference type="RefSeq" id="WP_207856375.1">
    <property type="nucleotide sequence ID" value="NZ_JAFREP010000001.1"/>
</dbReference>
<evidence type="ECO:0000313" key="1">
    <source>
        <dbReference type="EMBL" id="MBO1317142.1"/>
    </source>
</evidence>
<evidence type="ECO:0008006" key="3">
    <source>
        <dbReference type="Google" id="ProtNLM"/>
    </source>
</evidence>
<organism evidence="1 2">
    <name type="scientific">Acanthopleuribacter pedis</name>
    <dbReference type="NCBI Taxonomy" id="442870"/>
    <lineage>
        <taxon>Bacteria</taxon>
        <taxon>Pseudomonadati</taxon>
        <taxon>Acidobacteriota</taxon>
        <taxon>Holophagae</taxon>
        <taxon>Acanthopleuribacterales</taxon>
        <taxon>Acanthopleuribacteraceae</taxon>
        <taxon>Acanthopleuribacter</taxon>
    </lineage>
</organism>
<name>A0A8J7Q2W0_9BACT</name>
<protein>
    <recommendedName>
        <fullName evidence="3">Lipoprotein</fullName>
    </recommendedName>
</protein>
<accession>A0A8J7Q2W0</accession>
<dbReference type="AlphaFoldDB" id="A0A8J7Q2W0"/>
<keyword evidence="2" id="KW-1185">Reference proteome</keyword>
<proteinExistence type="predicted"/>
<evidence type="ECO:0000313" key="2">
    <source>
        <dbReference type="Proteomes" id="UP000664417"/>
    </source>
</evidence>
<dbReference type="PROSITE" id="PS51257">
    <property type="entry name" value="PROKAR_LIPOPROTEIN"/>
    <property type="match status" value="1"/>
</dbReference>
<dbReference type="EMBL" id="JAFREP010000001">
    <property type="protein sequence ID" value="MBO1317142.1"/>
    <property type="molecule type" value="Genomic_DNA"/>
</dbReference>
<reference evidence="1" key="1">
    <citation type="submission" date="2021-03" db="EMBL/GenBank/DDBJ databases">
        <authorList>
            <person name="Wang G."/>
        </authorList>
    </citation>
    <scope>NUCLEOTIDE SEQUENCE</scope>
    <source>
        <strain evidence="1">KCTC 12899</strain>
    </source>
</reference>
<dbReference type="Proteomes" id="UP000664417">
    <property type="component" value="Unassembled WGS sequence"/>
</dbReference>
<sequence length="278" mass="31394">MQYVKSLLCGGLLLGGCLFGQSWYLQEASKVNYKIEADISGIDFSKSKRDEFRTGTWLQNSAVSDLKLRLRDQFRRRVPFEFDPEKADISFNVVVTCDLVEKGVGLKYDNLTVSLQVDFTNPLFRTFKAQEEARRVAALNEVSNGEGATLDQFKFMIVSQAQKLITKVNHFALAASKDKITVPGLAYSETYQPGQIGTSELYLGNDQLLIYLNGKKILDHENTEVLLEPLKVPLLGPSPLVKLKSGAAPTFYFKFIDQVDMEEARKRCDLIRTFIKTR</sequence>
<comment type="caution">
    <text evidence="1">The sequence shown here is derived from an EMBL/GenBank/DDBJ whole genome shotgun (WGS) entry which is preliminary data.</text>
</comment>